<name>A0A8J3Z9R0_9ACTN</name>
<accession>A0A8J3Z9R0</accession>
<evidence type="ECO:0000313" key="2">
    <source>
        <dbReference type="EMBL" id="GIJ57756.1"/>
    </source>
</evidence>
<evidence type="ECO:0000313" key="3">
    <source>
        <dbReference type="Proteomes" id="UP000612585"/>
    </source>
</evidence>
<dbReference type="PROSITE" id="PS50104">
    <property type="entry name" value="TIR"/>
    <property type="match status" value="1"/>
</dbReference>
<gene>
    <name evidence="2" type="ORF">Vau01_052720</name>
</gene>
<evidence type="ECO:0000259" key="1">
    <source>
        <dbReference type="PROSITE" id="PS50104"/>
    </source>
</evidence>
<dbReference type="EMBL" id="BOPG01000033">
    <property type="protein sequence ID" value="GIJ57756.1"/>
    <property type="molecule type" value="Genomic_DNA"/>
</dbReference>
<sequence>MGDTPVGDDSRHQAELFQQWLQFAPEPRPRDGNTYDAFISYRSSDRTWAMALYDALKLAGWNAFLDQYDLVPGANLEASLANALEASSSGVIVWSSHTKDSKWCQSERNAMRNLGNRAGGFNYVFSKLDHEPLPLFAEQDLYVDFKENPEGPSGVNLLRLMCGMRGITLAPEAVVLAQRVDEDAKQAMVQIRGAIEAGNAGTLLTMGTSDRPAMLASPGPILAAAHGLIRLGSYEKARQVLARAGTFFPGSFRARQLEGLVLRRLGRYQDAIDVMSELKAAGHNDPETLGILAAAWDGRYRETGKTLHLRKSRDLYLTAFQGDPMDYYTGINAASKSLFLGETDLADSLANEVFPLVSNGGDSANMWPACTLGEVYLLQRKIDLAAAQYQKVVDRHPTAVGDLMGTGEQARRICTTLELSPEETARVMAPFALLTE</sequence>
<reference evidence="2" key="1">
    <citation type="submission" date="2021-01" db="EMBL/GenBank/DDBJ databases">
        <title>Whole genome shotgun sequence of Virgisporangium aurantiacum NBRC 16421.</title>
        <authorList>
            <person name="Komaki H."/>
            <person name="Tamura T."/>
        </authorList>
    </citation>
    <scope>NUCLEOTIDE SEQUENCE</scope>
    <source>
        <strain evidence="2">NBRC 16421</strain>
    </source>
</reference>
<dbReference type="InterPro" id="IPR035897">
    <property type="entry name" value="Toll_tir_struct_dom_sf"/>
</dbReference>
<dbReference type="Pfam" id="PF20308">
    <property type="entry name" value="TPR-S"/>
    <property type="match status" value="1"/>
</dbReference>
<dbReference type="SUPFAM" id="SSF52200">
    <property type="entry name" value="Toll/Interleukin receptor TIR domain"/>
    <property type="match status" value="1"/>
</dbReference>
<dbReference type="InterPro" id="IPR000157">
    <property type="entry name" value="TIR_dom"/>
</dbReference>
<feature type="domain" description="TIR" evidence="1">
    <location>
        <begin position="33"/>
        <end position="188"/>
    </location>
</feature>
<dbReference type="RefSeq" id="WP_203997382.1">
    <property type="nucleotide sequence ID" value="NZ_BOPG01000033.1"/>
</dbReference>
<proteinExistence type="predicted"/>
<dbReference type="GO" id="GO:0007165">
    <property type="term" value="P:signal transduction"/>
    <property type="evidence" value="ECO:0007669"/>
    <property type="project" value="InterPro"/>
</dbReference>
<dbReference type="Proteomes" id="UP000612585">
    <property type="component" value="Unassembled WGS sequence"/>
</dbReference>
<dbReference type="Gene3D" id="3.40.50.10140">
    <property type="entry name" value="Toll/interleukin-1 receptor homology (TIR) domain"/>
    <property type="match status" value="1"/>
</dbReference>
<dbReference type="SUPFAM" id="SSF48452">
    <property type="entry name" value="TPR-like"/>
    <property type="match status" value="1"/>
</dbReference>
<dbReference type="AlphaFoldDB" id="A0A8J3Z9R0"/>
<comment type="caution">
    <text evidence="2">The sequence shown here is derived from an EMBL/GenBank/DDBJ whole genome shotgun (WGS) entry which is preliminary data.</text>
</comment>
<dbReference type="InterPro" id="IPR019734">
    <property type="entry name" value="TPR_rpt"/>
</dbReference>
<dbReference type="Gene3D" id="1.25.40.10">
    <property type="entry name" value="Tetratricopeptide repeat domain"/>
    <property type="match status" value="1"/>
</dbReference>
<organism evidence="2 3">
    <name type="scientific">Virgisporangium aurantiacum</name>
    <dbReference type="NCBI Taxonomy" id="175570"/>
    <lineage>
        <taxon>Bacteria</taxon>
        <taxon>Bacillati</taxon>
        <taxon>Actinomycetota</taxon>
        <taxon>Actinomycetes</taxon>
        <taxon>Micromonosporales</taxon>
        <taxon>Micromonosporaceae</taxon>
        <taxon>Virgisporangium</taxon>
    </lineage>
</organism>
<dbReference type="InterPro" id="IPR046880">
    <property type="entry name" value="TPR-S"/>
</dbReference>
<keyword evidence="3" id="KW-1185">Reference proteome</keyword>
<protein>
    <recommendedName>
        <fullName evidence="1">TIR domain-containing protein</fullName>
    </recommendedName>
</protein>
<dbReference type="Pfam" id="PF13676">
    <property type="entry name" value="TIR_2"/>
    <property type="match status" value="1"/>
</dbReference>
<dbReference type="Pfam" id="PF13174">
    <property type="entry name" value="TPR_6"/>
    <property type="match status" value="1"/>
</dbReference>
<dbReference type="InterPro" id="IPR011990">
    <property type="entry name" value="TPR-like_helical_dom_sf"/>
</dbReference>